<evidence type="ECO:0000256" key="6">
    <source>
        <dbReference type="ARBA" id="ARBA00022989"/>
    </source>
</evidence>
<accession>A0A845F313</accession>
<feature type="transmembrane region" description="Helical" evidence="8">
    <location>
        <begin position="306"/>
        <end position="324"/>
    </location>
</feature>
<dbReference type="AlphaFoldDB" id="A0A845F313"/>
<evidence type="ECO:0000313" key="10">
    <source>
        <dbReference type="Proteomes" id="UP000447833"/>
    </source>
</evidence>
<evidence type="ECO:0000256" key="4">
    <source>
        <dbReference type="ARBA" id="ARBA00022544"/>
    </source>
</evidence>
<dbReference type="PANTHER" id="PTHR34975:SF2">
    <property type="entry name" value="SPORE GERMINATION PROTEIN A2"/>
    <property type="match status" value="1"/>
</dbReference>
<keyword evidence="4" id="KW-0309">Germination</keyword>
<dbReference type="EMBL" id="WMEY01000005">
    <property type="protein sequence ID" value="MYL65148.1"/>
    <property type="molecule type" value="Genomic_DNA"/>
</dbReference>
<reference evidence="9 10" key="1">
    <citation type="submission" date="2019-11" db="EMBL/GenBank/DDBJ databases">
        <title>Genome sequences of 17 halophilic strains isolated from different environments.</title>
        <authorList>
            <person name="Furrow R.E."/>
        </authorList>
    </citation>
    <scope>NUCLEOTIDE SEQUENCE [LARGE SCALE GENOMIC DNA]</scope>
    <source>
        <strain evidence="9 10">22506_14_FS</strain>
    </source>
</reference>
<keyword evidence="3" id="KW-0813">Transport</keyword>
<comment type="similarity">
    <text evidence="2">Belongs to the amino acid-polyamine-organocation (APC) superfamily. Spore germination protein (SGP) (TC 2.A.3.9) family.</text>
</comment>
<name>A0A845F313_9BACL</name>
<dbReference type="PANTHER" id="PTHR34975">
    <property type="entry name" value="SPORE GERMINATION PROTEIN A2"/>
    <property type="match status" value="1"/>
</dbReference>
<dbReference type="NCBIfam" id="TIGR00912">
    <property type="entry name" value="2A0309"/>
    <property type="match status" value="1"/>
</dbReference>
<feature type="transmembrane region" description="Helical" evidence="8">
    <location>
        <begin position="217"/>
        <end position="243"/>
    </location>
</feature>
<gene>
    <name evidence="9" type="ORF">GLW07_17460</name>
</gene>
<organism evidence="9 10">
    <name type="scientific">Guptibacillus hwajinpoensis</name>
    <dbReference type="NCBI Taxonomy" id="208199"/>
    <lineage>
        <taxon>Bacteria</taxon>
        <taxon>Bacillati</taxon>
        <taxon>Bacillota</taxon>
        <taxon>Bacilli</taxon>
        <taxon>Bacillales</taxon>
        <taxon>Guptibacillaceae</taxon>
        <taxon>Guptibacillus</taxon>
    </lineage>
</organism>
<proteinExistence type="inferred from homology"/>
<dbReference type="Gene3D" id="1.20.1740.10">
    <property type="entry name" value="Amino acid/polyamine transporter I"/>
    <property type="match status" value="1"/>
</dbReference>
<comment type="subcellular location">
    <subcellularLocation>
        <location evidence="1">Membrane</location>
        <topology evidence="1">Multi-pass membrane protein</topology>
    </subcellularLocation>
</comment>
<evidence type="ECO:0000313" key="9">
    <source>
        <dbReference type="EMBL" id="MYL65148.1"/>
    </source>
</evidence>
<feature type="transmembrane region" description="Helical" evidence="8">
    <location>
        <begin position="85"/>
        <end position="109"/>
    </location>
</feature>
<feature type="transmembrane region" description="Helical" evidence="8">
    <location>
        <begin position="12"/>
        <end position="32"/>
    </location>
</feature>
<dbReference type="Proteomes" id="UP000447833">
    <property type="component" value="Unassembled WGS sequence"/>
</dbReference>
<protein>
    <submittedName>
        <fullName evidence="9">Endospore germination permease</fullName>
    </submittedName>
</protein>
<dbReference type="GO" id="GO:0009847">
    <property type="term" value="P:spore germination"/>
    <property type="evidence" value="ECO:0007669"/>
    <property type="project" value="InterPro"/>
</dbReference>
<feature type="transmembrane region" description="Helical" evidence="8">
    <location>
        <begin position="121"/>
        <end position="139"/>
    </location>
</feature>
<feature type="transmembrane region" description="Helical" evidence="8">
    <location>
        <begin position="336"/>
        <end position="358"/>
    </location>
</feature>
<comment type="caution">
    <text evidence="9">The sequence shown here is derived from an EMBL/GenBank/DDBJ whole genome shotgun (WGS) entry which is preliminary data.</text>
</comment>
<evidence type="ECO:0000256" key="1">
    <source>
        <dbReference type="ARBA" id="ARBA00004141"/>
    </source>
</evidence>
<dbReference type="GO" id="GO:0016020">
    <property type="term" value="C:membrane"/>
    <property type="evidence" value="ECO:0007669"/>
    <property type="project" value="UniProtKB-SubCell"/>
</dbReference>
<keyword evidence="6 8" id="KW-1133">Transmembrane helix</keyword>
<feature type="transmembrane region" description="Helical" evidence="8">
    <location>
        <begin position="44"/>
        <end position="65"/>
    </location>
</feature>
<dbReference type="InterPro" id="IPR004761">
    <property type="entry name" value="Spore_GerAB"/>
</dbReference>
<evidence type="ECO:0000256" key="5">
    <source>
        <dbReference type="ARBA" id="ARBA00022692"/>
    </source>
</evidence>
<keyword evidence="7 8" id="KW-0472">Membrane</keyword>
<feature type="transmembrane region" description="Helical" evidence="8">
    <location>
        <begin position="272"/>
        <end position="294"/>
    </location>
</feature>
<sequence>MEVEMKTSKQINSVQFLFIIFQTQVGVGILSLPKTLYSTAGKDGWIAIIFAGIGFQIVIFVLYFLSKRFSNLSLYEYAPKIMGRLIGTMISIGYILFAGLTAILVLQLFQISINTWILPRTPSIVILSLLSISGAYLVSGRVKVLGRFNQFVTILVVPLIVMILVALKYSDIRYILPIGEHGLRPIIKATPEGFFSMIGFEMALFVFPYLQKKGKEALVSLTLSNVAVTCFYCLITLATYVYFSPKQFETIQDPTVYMLKGISFLIIDRIDLLFLSIWTVSVLTSFGSYLYISSEGIKTLTKRKRAMWPIIITTFLILTISLFPHDMFTIETLSNFHATASYFFVFGLPLLLLIISSIRKTELKDKPQ</sequence>
<feature type="transmembrane region" description="Helical" evidence="8">
    <location>
        <begin position="189"/>
        <end position="210"/>
    </location>
</feature>
<keyword evidence="5 8" id="KW-0812">Transmembrane</keyword>
<evidence type="ECO:0000256" key="8">
    <source>
        <dbReference type="SAM" id="Phobius"/>
    </source>
</evidence>
<evidence type="ECO:0000256" key="7">
    <source>
        <dbReference type="ARBA" id="ARBA00023136"/>
    </source>
</evidence>
<feature type="transmembrane region" description="Helical" evidence="8">
    <location>
        <begin position="151"/>
        <end position="169"/>
    </location>
</feature>
<evidence type="ECO:0000256" key="3">
    <source>
        <dbReference type="ARBA" id="ARBA00022448"/>
    </source>
</evidence>
<evidence type="ECO:0000256" key="2">
    <source>
        <dbReference type="ARBA" id="ARBA00007998"/>
    </source>
</evidence>
<dbReference type="Pfam" id="PF03845">
    <property type="entry name" value="Spore_permease"/>
    <property type="match status" value="1"/>
</dbReference>